<name>A0A8J6JRH1_ELECQ</name>
<protein>
    <submittedName>
        <fullName evidence="1">Uncharacterized protein</fullName>
    </submittedName>
</protein>
<evidence type="ECO:0000313" key="2">
    <source>
        <dbReference type="Proteomes" id="UP000770717"/>
    </source>
</evidence>
<accession>A0A8J6JRH1</accession>
<reference evidence="1" key="1">
    <citation type="thesis" date="2020" institute="ProQuest LLC" country="789 East Eisenhower Parkway, Ann Arbor, MI, USA">
        <title>Comparative Genomics and Chromosome Evolution.</title>
        <authorList>
            <person name="Mudd A.B."/>
        </authorList>
    </citation>
    <scope>NUCLEOTIDE SEQUENCE</scope>
    <source>
        <strain evidence="1">HN-11 Male</strain>
        <tissue evidence="1">Kidney and liver</tissue>
    </source>
</reference>
<dbReference type="Proteomes" id="UP000770717">
    <property type="component" value="Unassembled WGS sequence"/>
</dbReference>
<dbReference type="AlphaFoldDB" id="A0A8J6JRH1"/>
<gene>
    <name evidence="1" type="ORF">GDO78_017606</name>
</gene>
<dbReference type="EMBL" id="WNTK01000272">
    <property type="protein sequence ID" value="KAG9470493.1"/>
    <property type="molecule type" value="Genomic_DNA"/>
</dbReference>
<comment type="caution">
    <text evidence="1">The sequence shown here is derived from an EMBL/GenBank/DDBJ whole genome shotgun (WGS) entry which is preliminary data.</text>
</comment>
<keyword evidence="2" id="KW-1185">Reference proteome</keyword>
<organism evidence="1 2">
    <name type="scientific">Eleutherodactylus coqui</name>
    <name type="common">Puerto Rican coqui</name>
    <dbReference type="NCBI Taxonomy" id="57060"/>
    <lineage>
        <taxon>Eukaryota</taxon>
        <taxon>Metazoa</taxon>
        <taxon>Chordata</taxon>
        <taxon>Craniata</taxon>
        <taxon>Vertebrata</taxon>
        <taxon>Euteleostomi</taxon>
        <taxon>Amphibia</taxon>
        <taxon>Batrachia</taxon>
        <taxon>Anura</taxon>
        <taxon>Neobatrachia</taxon>
        <taxon>Hyloidea</taxon>
        <taxon>Eleutherodactylidae</taxon>
        <taxon>Eleutherodactylinae</taxon>
        <taxon>Eleutherodactylus</taxon>
        <taxon>Eleutherodactylus</taxon>
    </lineage>
</organism>
<sequence>MAENNLAFLLLGPSVEDRGHMTHLALLGRQGTSRTKELVESTSSSCLVGTLVAIAPHQMSPPFFQCLFKHNITHQPHSCISHLRI</sequence>
<proteinExistence type="predicted"/>
<evidence type="ECO:0000313" key="1">
    <source>
        <dbReference type="EMBL" id="KAG9470493.1"/>
    </source>
</evidence>